<name>A0A382BEJ1_9ZZZZ</name>
<gene>
    <name evidence="2" type="ORF">METZ01_LOCUS164893</name>
</gene>
<evidence type="ECO:0000256" key="1">
    <source>
        <dbReference type="SAM" id="Phobius"/>
    </source>
</evidence>
<keyword evidence="1" id="KW-0812">Transmembrane</keyword>
<accession>A0A382BEJ1</accession>
<keyword evidence="1" id="KW-1133">Transmembrane helix</keyword>
<dbReference type="EMBL" id="UINC01029395">
    <property type="protein sequence ID" value="SVB12039.1"/>
    <property type="molecule type" value="Genomic_DNA"/>
</dbReference>
<evidence type="ECO:0000313" key="2">
    <source>
        <dbReference type="EMBL" id="SVB12039.1"/>
    </source>
</evidence>
<protein>
    <recommendedName>
        <fullName evidence="3">Cell division protein FtsL</fullName>
    </recommendedName>
</protein>
<proteinExistence type="predicted"/>
<sequence length="102" mass="11924">MKRTKKIQFHVATREYRMVLVAVSGLMIVAMAFVWCNIRLVGLAYKYQILDKTHRSLLRENHLLRVERESLQSLDRIQKLAKSKVGLREPESGQIITVFLKN</sequence>
<keyword evidence="1" id="KW-0472">Membrane</keyword>
<evidence type="ECO:0008006" key="3">
    <source>
        <dbReference type="Google" id="ProtNLM"/>
    </source>
</evidence>
<reference evidence="2" key="1">
    <citation type="submission" date="2018-05" db="EMBL/GenBank/DDBJ databases">
        <authorList>
            <person name="Lanie J.A."/>
            <person name="Ng W.-L."/>
            <person name="Kazmierczak K.M."/>
            <person name="Andrzejewski T.M."/>
            <person name="Davidsen T.M."/>
            <person name="Wayne K.J."/>
            <person name="Tettelin H."/>
            <person name="Glass J.I."/>
            <person name="Rusch D."/>
            <person name="Podicherti R."/>
            <person name="Tsui H.-C.T."/>
            <person name="Winkler M.E."/>
        </authorList>
    </citation>
    <scope>NUCLEOTIDE SEQUENCE</scope>
</reference>
<feature type="transmembrane region" description="Helical" evidence="1">
    <location>
        <begin position="20"/>
        <end position="45"/>
    </location>
</feature>
<dbReference type="AlphaFoldDB" id="A0A382BEJ1"/>
<organism evidence="2">
    <name type="scientific">marine metagenome</name>
    <dbReference type="NCBI Taxonomy" id="408172"/>
    <lineage>
        <taxon>unclassified sequences</taxon>
        <taxon>metagenomes</taxon>
        <taxon>ecological metagenomes</taxon>
    </lineage>
</organism>